<keyword evidence="3" id="KW-0418">Kinase</keyword>
<dbReference type="CTD" id="55277"/>
<evidence type="ECO:0000256" key="3">
    <source>
        <dbReference type="ARBA" id="ARBA00022777"/>
    </source>
</evidence>
<dbReference type="EnsemblMetazoa" id="XM_030996112">
    <property type="protein sequence ID" value="XP_030851972"/>
    <property type="gene ID" value="LOC586158"/>
</dbReference>
<evidence type="ECO:0000259" key="4">
    <source>
        <dbReference type="Pfam" id="PF02782"/>
    </source>
</evidence>
<sequence length="445" mass="49201">MWMDHRAKVQAERINKAGHEALRFTGGEISLEMEPPKLLWLKENLFEACWQKAGTFMDLADFMTWRATGSQIRSLCTVVCKWMFQANDTGLREWNSSFYESIGLKELLEDQQQKIGNLFQLPGDPCGDGLSHGAAEELGLRPGLPVGTGIIDAYAGGIGMLGADVSGLKLPCETRPLTSRLALICGTSTCHMSLSKKETFVPGVWGPYYSCMVPGLWGNEGGESCTGKLIDHIIHTHPAVDLLTEQSKKRGCDMYTWLDDQLMTMAREKHLSSPAMLTRDLHVCPYFYGNRSPLADPTLKGMICGLRLSSSLDDLALLYLATLQALAHGTHLIVQQMVKSGYDISTLFACGGLCKSDLFLQTHADVTGLPIVLPKESESVLVGAAILGAKASGRFDLESAMSRMCGVGKVVWPDEQQRVYYIKKHEVFLKLVDHQREYKCIMEEL</sequence>
<organism evidence="5 6">
    <name type="scientific">Strongylocentrotus purpuratus</name>
    <name type="common">Purple sea urchin</name>
    <dbReference type="NCBI Taxonomy" id="7668"/>
    <lineage>
        <taxon>Eukaryota</taxon>
        <taxon>Metazoa</taxon>
        <taxon>Echinodermata</taxon>
        <taxon>Eleutherozoa</taxon>
        <taxon>Echinozoa</taxon>
        <taxon>Echinoidea</taxon>
        <taxon>Euechinoidea</taxon>
        <taxon>Echinacea</taxon>
        <taxon>Camarodonta</taxon>
        <taxon>Echinidea</taxon>
        <taxon>Strongylocentrotidae</taxon>
        <taxon>Strongylocentrotus</taxon>
    </lineage>
</organism>
<reference evidence="5" key="2">
    <citation type="submission" date="2021-01" db="UniProtKB">
        <authorList>
            <consortium name="EnsemblMetazoa"/>
        </authorList>
    </citation>
    <scope>IDENTIFICATION</scope>
</reference>
<dbReference type="RefSeq" id="XP_030851972.1">
    <property type="nucleotide sequence ID" value="XM_030996112.1"/>
</dbReference>
<dbReference type="PANTHER" id="PTHR43435">
    <property type="entry name" value="RIBULOKINASE"/>
    <property type="match status" value="1"/>
</dbReference>
<dbReference type="GO" id="GO:0016773">
    <property type="term" value="F:phosphotransferase activity, alcohol group as acceptor"/>
    <property type="evidence" value="ECO:0007669"/>
    <property type="project" value="InterPro"/>
</dbReference>
<dbReference type="CDD" id="cd07782">
    <property type="entry name" value="ASKHA_NBD_FGGY_D-RBK"/>
    <property type="match status" value="1"/>
</dbReference>
<dbReference type="GeneID" id="586158"/>
<dbReference type="AlphaFoldDB" id="A0A7M7PII0"/>
<evidence type="ECO:0000256" key="2">
    <source>
        <dbReference type="ARBA" id="ARBA00022679"/>
    </source>
</evidence>
<dbReference type="Gene3D" id="3.30.420.40">
    <property type="match status" value="2"/>
</dbReference>
<dbReference type="Proteomes" id="UP000007110">
    <property type="component" value="Unassembled WGS sequence"/>
</dbReference>
<accession>A0A7M7PII0</accession>
<dbReference type="InterPro" id="IPR018485">
    <property type="entry name" value="FGGY_C"/>
</dbReference>
<comment type="similarity">
    <text evidence="1">Belongs to the FGGY kinase family.</text>
</comment>
<evidence type="ECO:0000256" key="1">
    <source>
        <dbReference type="ARBA" id="ARBA00009156"/>
    </source>
</evidence>
<name>A0A7M7PII0_STRPU</name>
<dbReference type="GO" id="GO:0005975">
    <property type="term" value="P:carbohydrate metabolic process"/>
    <property type="evidence" value="ECO:0007669"/>
    <property type="project" value="InterPro"/>
</dbReference>
<protein>
    <recommendedName>
        <fullName evidence="4">Carbohydrate kinase FGGY C-terminal domain-containing protein</fullName>
    </recommendedName>
</protein>
<dbReference type="EnsemblMetazoa" id="XM_030996111">
    <property type="protein sequence ID" value="XP_030851971"/>
    <property type="gene ID" value="LOC586158"/>
</dbReference>
<dbReference type="RefSeq" id="XP_030851973.1">
    <property type="nucleotide sequence ID" value="XM_030996113.1"/>
</dbReference>
<keyword evidence="2" id="KW-0808">Transferase</keyword>
<proteinExistence type="inferred from homology"/>
<dbReference type="Pfam" id="PF02782">
    <property type="entry name" value="FGGY_C"/>
    <property type="match status" value="1"/>
</dbReference>
<dbReference type="SUPFAM" id="SSF53067">
    <property type="entry name" value="Actin-like ATPase domain"/>
    <property type="match status" value="2"/>
</dbReference>
<dbReference type="EnsemblMetazoa" id="XM_030996113">
    <property type="protein sequence ID" value="XP_030851973"/>
    <property type="gene ID" value="LOC586158"/>
</dbReference>
<reference evidence="6" key="1">
    <citation type="submission" date="2015-02" db="EMBL/GenBank/DDBJ databases">
        <title>Genome sequencing for Strongylocentrotus purpuratus.</title>
        <authorList>
            <person name="Murali S."/>
            <person name="Liu Y."/>
            <person name="Vee V."/>
            <person name="English A."/>
            <person name="Wang M."/>
            <person name="Skinner E."/>
            <person name="Han Y."/>
            <person name="Muzny D.M."/>
            <person name="Worley K.C."/>
            <person name="Gibbs R.A."/>
        </authorList>
    </citation>
    <scope>NUCLEOTIDE SEQUENCE</scope>
</reference>
<dbReference type="GO" id="GO:0016301">
    <property type="term" value="F:kinase activity"/>
    <property type="evidence" value="ECO:0007669"/>
    <property type="project" value="UniProtKB-KW"/>
</dbReference>
<feature type="domain" description="Carbohydrate kinase FGGY C-terminal" evidence="4">
    <location>
        <begin position="181"/>
        <end position="391"/>
    </location>
</feature>
<dbReference type="PANTHER" id="PTHR43435:SF4">
    <property type="entry name" value="FGGY CARBOHYDRATE KINASE DOMAIN-CONTAINING PROTEIN"/>
    <property type="match status" value="1"/>
</dbReference>
<dbReference type="InterPro" id="IPR006003">
    <property type="entry name" value="FGGY_RbtK-like"/>
</dbReference>
<evidence type="ECO:0000313" key="5">
    <source>
        <dbReference type="EnsemblMetazoa" id="XP_030851972"/>
    </source>
</evidence>
<dbReference type="RefSeq" id="XP_030851971.1">
    <property type="nucleotide sequence ID" value="XM_030996111.1"/>
</dbReference>
<evidence type="ECO:0000313" key="6">
    <source>
        <dbReference type="Proteomes" id="UP000007110"/>
    </source>
</evidence>
<dbReference type="NCBIfam" id="TIGR01315">
    <property type="entry name" value="5C_CHO_kinase"/>
    <property type="match status" value="1"/>
</dbReference>
<dbReference type="InterPro" id="IPR043129">
    <property type="entry name" value="ATPase_NBD"/>
</dbReference>
<keyword evidence="6" id="KW-1185">Reference proteome</keyword>